<reference evidence="2" key="2">
    <citation type="journal article" date="2019" name="Gigascience">
        <title>High-quality Schistosoma haematobium genome achieved by single-molecule and long-range sequencing.</title>
        <authorList>
            <person name="Stroehlein A.J."/>
            <person name="Korhonen P.K."/>
            <person name="Chong T.M."/>
            <person name="Lim Y.L."/>
            <person name="Chan K.G."/>
            <person name="Webster B."/>
            <person name="Rollinson D."/>
            <person name="Brindley P.J."/>
            <person name="Gasser R.B."/>
            <person name="Young N.D."/>
        </authorList>
    </citation>
    <scope>NUCLEOTIDE SEQUENCE</scope>
</reference>
<reference evidence="2" key="4">
    <citation type="journal article" date="2022" name="PLoS Pathog.">
        <title>Chromosome-level genome of Schistosoma haematobium underpins genome-wide explorations of molecular variation.</title>
        <authorList>
            <person name="Stroehlein A.J."/>
            <person name="Korhonen P.K."/>
            <person name="Lee V.V."/>
            <person name="Ralph S.A."/>
            <person name="Mentink-Kane M."/>
            <person name="You H."/>
            <person name="McManus D.P."/>
            <person name="Tchuente L.T."/>
            <person name="Stothard J.R."/>
            <person name="Kaur P."/>
            <person name="Dudchenko O."/>
            <person name="Aiden E.L."/>
            <person name="Yang B."/>
            <person name="Yang H."/>
            <person name="Emery A.M."/>
            <person name="Webster B.L."/>
            <person name="Brindley P.J."/>
            <person name="Rollinson D."/>
            <person name="Chang B.C.H."/>
            <person name="Gasser R.B."/>
            <person name="Young N.D."/>
        </authorList>
    </citation>
    <scope>NUCLEOTIDE SEQUENCE</scope>
</reference>
<dbReference type="OrthoDB" id="6221256at2759"/>
<accession>A0A095AZA8</accession>
<dbReference type="GeneID" id="24595806"/>
<feature type="chain" id="PRO_5042327171" evidence="1">
    <location>
        <begin position="27"/>
        <end position="99"/>
    </location>
</feature>
<organism evidence="3">
    <name type="scientific">Schistosoma haematobium</name>
    <name type="common">Blood fluke</name>
    <dbReference type="NCBI Taxonomy" id="6185"/>
    <lineage>
        <taxon>Eukaryota</taxon>
        <taxon>Metazoa</taxon>
        <taxon>Spiralia</taxon>
        <taxon>Lophotrochozoa</taxon>
        <taxon>Platyhelminthes</taxon>
        <taxon>Trematoda</taxon>
        <taxon>Digenea</taxon>
        <taxon>Strigeidida</taxon>
        <taxon>Schistosomatoidea</taxon>
        <taxon>Schistosomatidae</taxon>
        <taxon>Schistosoma</taxon>
    </lineage>
</organism>
<evidence type="ECO:0000313" key="3">
    <source>
        <dbReference type="EMBL" id="KGB40116.1"/>
    </source>
</evidence>
<reference evidence="2" key="3">
    <citation type="submission" date="2021-06" db="EMBL/GenBank/DDBJ databases">
        <title>Chromosome-level genome assembly for S. haematobium.</title>
        <authorList>
            <person name="Stroehlein A.J."/>
        </authorList>
    </citation>
    <scope>NUCLEOTIDE SEQUENCE</scope>
</reference>
<evidence type="ECO:0000313" key="2">
    <source>
        <dbReference type="EMBL" id="KAH9593676.1"/>
    </source>
</evidence>
<keyword evidence="1" id="KW-0732">Signal</keyword>
<reference evidence="3" key="1">
    <citation type="journal article" date="2012" name="Nat. Genet.">
        <title>Whole-genome sequence of Schistosoma haematobium.</title>
        <authorList>
            <person name="Young N.D."/>
            <person name="Jex A.R."/>
            <person name="Li B."/>
            <person name="Liu S."/>
            <person name="Yang L."/>
            <person name="Xiong Z."/>
            <person name="Li Y."/>
            <person name="Cantacessi C."/>
            <person name="Hall R.S."/>
            <person name="Xu X."/>
            <person name="Chen F."/>
            <person name="Wu X."/>
            <person name="Zerlotini A."/>
            <person name="Oliveira G."/>
            <person name="Hofmann A."/>
            <person name="Zhang G."/>
            <person name="Fang X."/>
            <person name="Kang Y."/>
            <person name="Campbell B.E."/>
            <person name="Loukas A."/>
            <person name="Ranganathan S."/>
            <person name="Rollinson D."/>
            <person name="Rinaldi G."/>
            <person name="Brindley P.J."/>
            <person name="Yang H."/>
            <person name="Wang J."/>
            <person name="Wang J."/>
            <person name="Gasser R.B."/>
        </authorList>
    </citation>
    <scope>NUCLEOTIDE SEQUENCE [LARGE SCALE GENOMIC DNA]</scope>
</reference>
<dbReference type="CTD" id="24595806"/>
<keyword evidence="4" id="KW-1185">Reference proteome</keyword>
<protein>
    <submittedName>
        <fullName evidence="3">Uncharacterized protein</fullName>
    </submittedName>
</protein>
<dbReference type="EMBL" id="KL251373">
    <property type="protein sequence ID" value="KGB40116.1"/>
    <property type="molecule type" value="Genomic_DNA"/>
</dbReference>
<dbReference type="AlphaFoldDB" id="A0A095AZA8"/>
<name>A0A095AZA8_SCHHA</name>
<dbReference type="Proteomes" id="UP000471633">
    <property type="component" value="Unassembled WGS sequence"/>
</dbReference>
<sequence>MFYKRIKDYILLCMLITFLTISISKAKYSKCNIGACERCVLSEQISMNECCSNPSIHDVCNFCDQNSETEVDISDCLSTYFRIMLKRRGMIGKRRGFMG</sequence>
<evidence type="ECO:0000256" key="1">
    <source>
        <dbReference type="SAM" id="SignalP"/>
    </source>
</evidence>
<feature type="signal peptide" evidence="1">
    <location>
        <begin position="1"/>
        <end position="26"/>
    </location>
</feature>
<dbReference type="EMBL" id="AMPZ03000001">
    <property type="protein sequence ID" value="KAH9593676.1"/>
    <property type="molecule type" value="Genomic_DNA"/>
</dbReference>
<evidence type="ECO:0000313" key="4">
    <source>
        <dbReference type="Proteomes" id="UP000471633"/>
    </source>
</evidence>
<proteinExistence type="predicted"/>
<dbReference type="KEGG" id="shx:MS3_00007089"/>
<gene>
    <name evidence="2" type="ORF">MS3_00007089</name>
    <name evidence="3" type="ORF">MS3_08578</name>
</gene>
<dbReference type="RefSeq" id="XP_012799874.1">
    <property type="nucleotide sequence ID" value="XM_012944420.3"/>
</dbReference>